<evidence type="ECO:0000313" key="2">
    <source>
        <dbReference type="Proteomes" id="UP000683925"/>
    </source>
</evidence>
<dbReference type="Proteomes" id="UP000683925">
    <property type="component" value="Unassembled WGS sequence"/>
</dbReference>
<keyword evidence="2" id="KW-1185">Reference proteome</keyword>
<dbReference type="AlphaFoldDB" id="A0A8S1TRR9"/>
<accession>A0A8S1TRR9</accession>
<dbReference type="EMBL" id="CAJJDP010000029">
    <property type="protein sequence ID" value="CAD8154748.1"/>
    <property type="molecule type" value="Genomic_DNA"/>
</dbReference>
<name>A0A8S1TRR9_PAROT</name>
<comment type="caution">
    <text evidence="1">The sequence shown here is derived from an EMBL/GenBank/DDBJ whole genome shotgun (WGS) entry which is preliminary data.</text>
</comment>
<gene>
    <name evidence="1" type="ORF">POCTA_138.1.T0290332</name>
</gene>
<proteinExistence type="predicted"/>
<organism evidence="1 2">
    <name type="scientific">Paramecium octaurelia</name>
    <dbReference type="NCBI Taxonomy" id="43137"/>
    <lineage>
        <taxon>Eukaryota</taxon>
        <taxon>Sar</taxon>
        <taxon>Alveolata</taxon>
        <taxon>Ciliophora</taxon>
        <taxon>Intramacronucleata</taxon>
        <taxon>Oligohymenophorea</taxon>
        <taxon>Peniculida</taxon>
        <taxon>Parameciidae</taxon>
        <taxon>Paramecium</taxon>
    </lineage>
</organism>
<evidence type="ECO:0000313" key="1">
    <source>
        <dbReference type="EMBL" id="CAD8154748.1"/>
    </source>
</evidence>
<reference evidence="1" key="1">
    <citation type="submission" date="2021-01" db="EMBL/GenBank/DDBJ databases">
        <authorList>
            <consortium name="Genoscope - CEA"/>
            <person name="William W."/>
        </authorList>
    </citation>
    <scope>NUCLEOTIDE SEQUENCE</scope>
</reference>
<protein>
    <submittedName>
        <fullName evidence="1">Uncharacterized protein</fullName>
    </submittedName>
</protein>
<sequence length="65" mass="7673">MTLEKPEKQYYLSPFPKDVIGLIASSFCVQNTREHILWNCSKNITDLSRKNKFIDILREDLLLMN</sequence>